<evidence type="ECO:0000313" key="1">
    <source>
        <dbReference type="EMBL" id="MEY8537897.1"/>
    </source>
</evidence>
<reference evidence="1 2" key="1">
    <citation type="submission" date="2024-03" db="EMBL/GenBank/DDBJ databases">
        <title>Mouse gut bacterial collection (mGBC) of GemPharmatech.</title>
        <authorList>
            <person name="He Y."/>
            <person name="Dong L."/>
            <person name="Wu D."/>
            <person name="Gao X."/>
            <person name="Lin Z."/>
        </authorList>
    </citation>
    <scope>NUCLEOTIDE SEQUENCE [LARGE SCALE GENOMIC DNA]</scope>
    <source>
        <strain evidence="1 2">20-218</strain>
    </source>
</reference>
<accession>A0ABV4DBI2</accession>
<organism evidence="1 2">
    <name type="scientific">Lactococcus muris</name>
    <dbReference type="NCBI Taxonomy" id="2941330"/>
    <lineage>
        <taxon>Bacteria</taxon>
        <taxon>Bacillati</taxon>
        <taxon>Bacillota</taxon>
        <taxon>Bacilli</taxon>
        <taxon>Lactobacillales</taxon>
        <taxon>Streptococcaceae</taxon>
        <taxon>Lactococcus</taxon>
    </lineage>
</organism>
<sequence>AAQMTAAANAIPGEYYYGIHVDGQLISPDRINDFLAADGSFTHHDDLSDFLTAVQTGSIDNNWGNPGPEENVQPDQINFSIMAPGTIFTMANEQYRYLENQGGGNHLIIRNEAGVQISWDNQNTRLNQWYDALDPAVQAMVQPVENTFTVGSIAFADVTFEGNGWIPLHLTGEVGADNSAVDLSGTSRAFSLSLADVARLSGPGLAWESREERRTGQMRTWWLRTPGESGRGWRLTTGGALQTYDSNAQLRIRPALIVHQ</sequence>
<gene>
    <name evidence="1" type="ORF">AALM99_05510</name>
</gene>
<evidence type="ECO:0000313" key="2">
    <source>
        <dbReference type="Proteomes" id="UP001565242"/>
    </source>
</evidence>
<comment type="caution">
    <text evidence="1">The sequence shown here is derived from an EMBL/GenBank/DDBJ whole genome shotgun (WGS) entry which is preliminary data.</text>
</comment>
<keyword evidence="2" id="KW-1185">Reference proteome</keyword>
<protein>
    <submittedName>
        <fullName evidence="1">Uncharacterized protein</fullName>
    </submittedName>
</protein>
<dbReference type="EMBL" id="JBCLSQ010000010">
    <property type="protein sequence ID" value="MEY8537897.1"/>
    <property type="molecule type" value="Genomic_DNA"/>
</dbReference>
<dbReference type="Proteomes" id="UP001565242">
    <property type="component" value="Unassembled WGS sequence"/>
</dbReference>
<proteinExistence type="predicted"/>
<name>A0ABV4DBI2_9LACT</name>
<feature type="non-terminal residue" evidence="1">
    <location>
        <position position="1"/>
    </location>
</feature>